<comment type="caution">
    <text evidence="2">The sequence shown here is derived from an EMBL/GenBank/DDBJ whole genome shotgun (WGS) entry which is preliminary data.</text>
</comment>
<reference evidence="2 3" key="1">
    <citation type="submission" date="2023-06" db="EMBL/GenBank/DDBJ databases">
        <title>Campylobacter magnum sp. nov., isolated from cecal contents of domestic pigs (Sus scrofa domesticus).</title>
        <authorList>
            <person name="Papic B."/>
            <person name="Gruntar I."/>
        </authorList>
    </citation>
    <scope>NUCLEOTIDE SEQUENCE [LARGE SCALE GENOMIC DNA]</scope>
    <source>
        <strain evidence="3">34484-21</strain>
    </source>
</reference>
<accession>A0ABT8T9K7</accession>
<proteinExistence type="predicted"/>
<dbReference type="EMBL" id="JAULJQ010000009">
    <property type="protein sequence ID" value="MDO2409930.1"/>
    <property type="molecule type" value="Genomic_DNA"/>
</dbReference>
<feature type="chain" id="PRO_5046470199" evidence="1">
    <location>
        <begin position="18"/>
        <end position="877"/>
    </location>
</feature>
<sequence>MKKVLLALFLMSGFASAGFSAEFSITDESGNTKSLIFLNLELNIPTGSVQQYSVNVTDFPSYRTVGFENNSQGNILLRFNAGVASKSQIVYQVGFDENSFTSTSDYYALSSCEVDKSTRNRPTRSFFIMNSGDTKRLKFSLRNCETGDIETTGKLNLQTTLLAIKTQMSDNSVDPQNGSSTTYGLPAVIIGEETVRDLSAGNGQLLCQRDDRDTPKLYDGDNKKIDFTHGYQDVHARQIVFTIPNKPGTNYRKMHLKLTCKNNKEHLYYFDARPKEIRVSNLPNNEWLYAEQKYQINGTAYNEFSNAIQKDFSTNCDNCKVVANSLESKTMNAITLTPVDAKGNTIESYNSIAEIAITGKIYSDGANQNPINEKSGNALIRPCVAGSKANCAIAIAEINGATSEIYTDIVNKTKVLAYNNVGPTVLYGVDTEWTRYSQSQATPLCDVLESHDYPKMVNGTPLIGCNIPFVNANGGEINFYTFKPAVYKMLFESKNSPANDSYGTDKLTYIHTIESKDYDAANDKIFEAADFNASILAIGASLESLKNNRTLSHYDNHLKVANKLTFSGNPANPTITINGSKTNDIATDFSVTVNNDETDISGAIMLTLEPNNPYNHKENYKANPTPTEITIDKNNITINSLKDKFYAGKNIKVNKLNLKREDLLARSYAHIGSSSVSIDMTKNADLNTTITEEKAAFISSYKGDDLNFVDAAIIAPNVASNGTTTDGAVYLAGYCESTSLTACKEIEVFISSAIAGHINYYGFDFLAYGNNPESTTDSLFEYSDATFSQFKRGADFLGSFTADKVTIKLKGDQAKEYCNIFRNCYALENGKFGTTFNSYKASITKWHGGGDEQGKTIVDNITTDGKTTRRKEQRLSF</sequence>
<protein>
    <submittedName>
        <fullName evidence="2">Uncharacterized protein</fullName>
    </submittedName>
</protein>
<evidence type="ECO:0000313" key="2">
    <source>
        <dbReference type="EMBL" id="MDO2409930.1"/>
    </source>
</evidence>
<name>A0ABT8T9K7_9BACT</name>
<organism evidence="2 3">
    <name type="scientific">Campylobacter magnus</name>
    <dbReference type="NCBI Taxonomy" id="3026462"/>
    <lineage>
        <taxon>Bacteria</taxon>
        <taxon>Pseudomonadati</taxon>
        <taxon>Campylobacterota</taxon>
        <taxon>Epsilonproteobacteria</taxon>
        <taxon>Campylobacterales</taxon>
        <taxon>Campylobacteraceae</taxon>
        <taxon>Campylobacter</taxon>
    </lineage>
</organism>
<dbReference type="RefSeq" id="WP_302244701.1">
    <property type="nucleotide sequence ID" value="NZ_JAULJQ010000009.1"/>
</dbReference>
<keyword evidence="1" id="KW-0732">Signal</keyword>
<keyword evidence="3" id="KW-1185">Reference proteome</keyword>
<feature type="signal peptide" evidence="1">
    <location>
        <begin position="1"/>
        <end position="17"/>
    </location>
</feature>
<evidence type="ECO:0000256" key="1">
    <source>
        <dbReference type="SAM" id="SignalP"/>
    </source>
</evidence>
<dbReference type="Proteomes" id="UP001171111">
    <property type="component" value="Unassembled WGS sequence"/>
</dbReference>
<gene>
    <name evidence="2" type="ORF">Q2362_07470</name>
</gene>
<evidence type="ECO:0000313" key="3">
    <source>
        <dbReference type="Proteomes" id="UP001171111"/>
    </source>
</evidence>